<evidence type="ECO:0000313" key="2">
    <source>
        <dbReference type="Proteomes" id="UP000245073"/>
    </source>
</evidence>
<reference evidence="1 2" key="1">
    <citation type="submission" date="2018-04" db="EMBL/GenBank/DDBJ databases">
        <title>The genome sequence of Caulobacter sp. 744.</title>
        <authorList>
            <person name="Gao J."/>
            <person name="Sun J."/>
        </authorList>
    </citation>
    <scope>NUCLEOTIDE SEQUENCE [LARGE SCALE GENOMIC DNA]</scope>
    <source>
        <strain evidence="1 2">774</strain>
    </source>
</reference>
<keyword evidence="2" id="KW-1185">Reference proteome</keyword>
<name>A0A2T9KD86_9CAUL</name>
<proteinExistence type="predicted"/>
<protein>
    <submittedName>
        <fullName evidence="1">Uncharacterized protein</fullName>
    </submittedName>
</protein>
<dbReference type="EMBL" id="QDKQ01000011">
    <property type="protein sequence ID" value="PVM93934.1"/>
    <property type="molecule type" value="Genomic_DNA"/>
</dbReference>
<organism evidence="1 2">
    <name type="scientific">Caulobacter endophyticus</name>
    <dbReference type="NCBI Taxonomy" id="2172652"/>
    <lineage>
        <taxon>Bacteria</taxon>
        <taxon>Pseudomonadati</taxon>
        <taxon>Pseudomonadota</taxon>
        <taxon>Alphaproteobacteria</taxon>
        <taxon>Caulobacterales</taxon>
        <taxon>Caulobacteraceae</taxon>
        <taxon>Caulobacter</taxon>
    </lineage>
</organism>
<evidence type="ECO:0000313" key="1">
    <source>
        <dbReference type="EMBL" id="PVM93934.1"/>
    </source>
</evidence>
<comment type="caution">
    <text evidence="1">The sequence shown here is derived from an EMBL/GenBank/DDBJ whole genome shotgun (WGS) entry which is preliminary data.</text>
</comment>
<sequence>MFAASHQLGFSGALVTVREDYRATKWPVSRRTFVLRGASGKTTSVALANGGPSELSTLSLYGDGDRFFLIGAIECVAFDPVAITAGRCSKRPPCAAFGREGVSFLGRFDWANGLNPPHGRFGLGWRFLPQEDASETSFCPDR</sequence>
<gene>
    <name evidence="1" type="ORF">DDF67_01405</name>
</gene>
<dbReference type="AlphaFoldDB" id="A0A2T9KD86"/>
<dbReference type="Proteomes" id="UP000245073">
    <property type="component" value="Unassembled WGS sequence"/>
</dbReference>
<accession>A0A2T9KD86</accession>